<protein>
    <submittedName>
        <fullName evidence="3">DUF397 domain-containing protein</fullName>
    </submittedName>
</protein>
<evidence type="ECO:0000313" key="4">
    <source>
        <dbReference type="Proteomes" id="UP000812013"/>
    </source>
</evidence>
<name>A0ABS6Z191_9ACTN</name>
<dbReference type="InterPro" id="IPR007278">
    <property type="entry name" value="DUF397"/>
</dbReference>
<organism evidence="3 4">
    <name type="scientific">Streptomyces bambusae</name>
    <dbReference type="NCBI Taxonomy" id="1550616"/>
    <lineage>
        <taxon>Bacteria</taxon>
        <taxon>Bacillati</taxon>
        <taxon>Actinomycetota</taxon>
        <taxon>Actinomycetes</taxon>
        <taxon>Kitasatosporales</taxon>
        <taxon>Streptomycetaceae</taxon>
        <taxon>Streptomyces</taxon>
    </lineage>
</organism>
<sequence>MSTQTPESSDTPQHWHKSSYSGSNSNCVEVAATADGGRAVRDSKDAARPGIHATAAAWTAFLDEVKRTPGRRGRA</sequence>
<keyword evidence="4" id="KW-1185">Reference proteome</keyword>
<accession>A0ABS6Z191</accession>
<evidence type="ECO:0000256" key="1">
    <source>
        <dbReference type="SAM" id="MobiDB-lite"/>
    </source>
</evidence>
<gene>
    <name evidence="3" type="ORF">GPJ59_06315</name>
</gene>
<comment type="caution">
    <text evidence="3">The sequence shown here is derived from an EMBL/GenBank/DDBJ whole genome shotgun (WGS) entry which is preliminary data.</text>
</comment>
<feature type="region of interest" description="Disordered" evidence="1">
    <location>
        <begin position="1"/>
        <end position="25"/>
    </location>
</feature>
<dbReference type="EMBL" id="WTFF01000024">
    <property type="protein sequence ID" value="MBW5481508.1"/>
    <property type="molecule type" value="Genomic_DNA"/>
</dbReference>
<reference evidence="3 4" key="1">
    <citation type="submission" date="2019-12" db="EMBL/GenBank/DDBJ databases">
        <title>Genome sequence of Streptomyces bambusae.</title>
        <authorList>
            <person name="Bansal K."/>
            <person name="Choksket S."/>
            <person name="Korpole S."/>
            <person name="Patil P.B."/>
        </authorList>
    </citation>
    <scope>NUCLEOTIDE SEQUENCE [LARGE SCALE GENOMIC DNA]</scope>
    <source>
        <strain evidence="3 4">SK60</strain>
    </source>
</reference>
<evidence type="ECO:0000313" key="3">
    <source>
        <dbReference type="EMBL" id="MBW5481508.1"/>
    </source>
</evidence>
<proteinExistence type="predicted"/>
<dbReference type="Pfam" id="PF04149">
    <property type="entry name" value="DUF397"/>
    <property type="match status" value="1"/>
</dbReference>
<feature type="domain" description="DUF397" evidence="2">
    <location>
        <begin position="14"/>
        <end position="66"/>
    </location>
</feature>
<dbReference type="RefSeq" id="WP_219665427.1">
    <property type="nucleotide sequence ID" value="NZ_WTFF01000024.1"/>
</dbReference>
<dbReference type="Proteomes" id="UP000812013">
    <property type="component" value="Unassembled WGS sequence"/>
</dbReference>
<evidence type="ECO:0000259" key="2">
    <source>
        <dbReference type="Pfam" id="PF04149"/>
    </source>
</evidence>